<dbReference type="EMBL" id="CP000153">
    <property type="protein sequence ID" value="ABB44335.1"/>
    <property type="molecule type" value="Genomic_DNA"/>
</dbReference>
<dbReference type="OrthoDB" id="15036at2"/>
<accession>Q30RP6</accession>
<dbReference type="Proteomes" id="UP000002714">
    <property type="component" value="Chromosome"/>
</dbReference>
<keyword evidence="2" id="KW-1185">Reference proteome</keyword>
<name>Q30RP6_SULDN</name>
<evidence type="ECO:0000313" key="1">
    <source>
        <dbReference type="EMBL" id="ABB44335.1"/>
    </source>
</evidence>
<reference evidence="1 2" key="1">
    <citation type="journal article" date="2008" name="Appl. Environ. Microbiol.">
        <title>Genome of the epsilonproteobacterial chemolithoautotroph Sulfurimonas denitrificans.</title>
        <authorList>
            <person name="Sievert S.M."/>
            <person name="Scott K.M."/>
            <person name="Klotz M.G."/>
            <person name="Chain P.S.G."/>
            <person name="Hauser L.J."/>
            <person name="Hemp J."/>
            <person name="Huegler M."/>
            <person name="Land M."/>
            <person name="Lapidus A."/>
            <person name="Larimer F.W."/>
            <person name="Lucas S."/>
            <person name="Malfatti S.A."/>
            <person name="Meyer F."/>
            <person name="Paulsen I.T."/>
            <person name="Ren Q."/>
            <person name="Simon J."/>
            <person name="Bailey K."/>
            <person name="Diaz E."/>
            <person name="Fitzpatrick K.A."/>
            <person name="Glover B."/>
            <person name="Gwatney N."/>
            <person name="Korajkic A."/>
            <person name="Long A."/>
            <person name="Mobberley J.M."/>
            <person name="Pantry S.N."/>
            <person name="Pazder G."/>
            <person name="Peterson S."/>
            <person name="Quintanilla J.D."/>
            <person name="Sprinkle R."/>
            <person name="Stephens J."/>
            <person name="Thomas P."/>
            <person name="Vaughn R."/>
            <person name="Weber M.J."/>
            <person name="Wooten L.L."/>
        </authorList>
    </citation>
    <scope>NUCLEOTIDE SEQUENCE [LARGE SCALE GENOMIC DNA]</scope>
    <source>
        <strain evidence="2">ATCC 33889 / DSM 1251</strain>
    </source>
</reference>
<dbReference type="KEGG" id="tdn:Suden_1057"/>
<sequence length="85" mass="9438">MKKTDVTSYENGVSIKFSSTIKKNTVIEMVKKCKTGKCDCMSDESKQKIKDMDITGSDGNMELKISGNLDVEEIKKAISKSILIK</sequence>
<gene>
    <name evidence="1" type="ordered locus">Suden_1057</name>
</gene>
<evidence type="ECO:0008006" key="3">
    <source>
        <dbReference type="Google" id="ProtNLM"/>
    </source>
</evidence>
<protein>
    <recommendedName>
        <fullName evidence="3">HMA domain-containing protein</fullName>
    </recommendedName>
</protein>
<dbReference type="AlphaFoldDB" id="Q30RP6"/>
<dbReference type="HOGENOM" id="CLU_2409277_0_0_7"/>
<proteinExistence type="predicted"/>
<dbReference type="eggNOG" id="ENOG5033IMB">
    <property type="taxonomic scope" value="Bacteria"/>
</dbReference>
<evidence type="ECO:0000313" key="2">
    <source>
        <dbReference type="Proteomes" id="UP000002714"/>
    </source>
</evidence>
<organism evidence="1 2">
    <name type="scientific">Sulfurimonas denitrificans (strain ATCC 33889 / DSM 1251)</name>
    <name type="common">Thiomicrospira denitrificans (strain ATCC 33889 / DSM 1251)</name>
    <dbReference type="NCBI Taxonomy" id="326298"/>
    <lineage>
        <taxon>Bacteria</taxon>
        <taxon>Pseudomonadati</taxon>
        <taxon>Campylobacterota</taxon>
        <taxon>Epsilonproteobacteria</taxon>
        <taxon>Campylobacterales</taxon>
        <taxon>Sulfurimonadaceae</taxon>
        <taxon>Sulfurimonas</taxon>
    </lineage>
</organism>
<dbReference type="RefSeq" id="WP_011372687.1">
    <property type="nucleotide sequence ID" value="NC_007575.1"/>
</dbReference>